<proteinExistence type="inferred from homology"/>
<dbReference type="InterPro" id="IPR048280">
    <property type="entry name" value="COX6B-like"/>
</dbReference>
<dbReference type="FunCoup" id="A0A1C7NCH0">
    <property type="interactions" value="22"/>
</dbReference>
<dbReference type="OrthoDB" id="5545577at2759"/>
<comment type="similarity">
    <text evidence="2">Belongs to the cytochrome c oxidase subunit 6B family.</text>
</comment>
<accession>A0A1C7NCH0</accession>
<dbReference type="PANTHER" id="PTHR47677:SF1">
    <property type="entry name" value="CYTOCHROME C OXIDASE ASSEMBLY FACTOR 6"/>
    <property type="match status" value="1"/>
</dbReference>
<organism evidence="5 6">
    <name type="scientific">Choanephora cucurbitarum</name>
    <dbReference type="NCBI Taxonomy" id="101091"/>
    <lineage>
        <taxon>Eukaryota</taxon>
        <taxon>Fungi</taxon>
        <taxon>Fungi incertae sedis</taxon>
        <taxon>Mucoromycota</taxon>
        <taxon>Mucoromycotina</taxon>
        <taxon>Mucoromycetes</taxon>
        <taxon>Mucorales</taxon>
        <taxon>Mucorineae</taxon>
        <taxon>Choanephoraceae</taxon>
        <taxon>Choanephoroideae</taxon>
        <taxon>Choanephora</taxon>
    </lineage>
</organism>
<comment type="subcellular location">
    <subcellularLocation>
        <location evidence="1">Mitochondrion</location>
    </subcellularLocation>
</comment>
<dbReference type="GO" id="GO:0005739">
    <property type="term" value="C:mitochondrion"/>
    <property type="evidence" value="ECO:0007669"/>
    <property type="project" value="UniProtKB-SubCell"/>
</dbReference>
<protein>
    <submittedName>
        <fullName evidence="5">Cytochrome c oxidase assembly factor 6</fullName>
    </submittedName>
</protein>
<evidence type="ECO:0000256" key="1">
    <source>
        <dbReference type="ARBA" id="ARBA00004173"/>
    </source>
</evidence>
<keyword evidence="6" id="KW-1185">Reference proteome</keyword>
<reference evidence="5 6" key="1">
    <citation type="submission" date="2016-03" db="EMBL/GenBank/DDBJ databases">
        <title>Choanephora cucurbitarum.</title>
        <authorList>
            <person name="Min B."/>
            <person name="Park H."/>
            <person name="Park J.-H."/>
            <person name="Shin H.-D."/>
            <person name="Choi I.-G."/>
        </authorList>
    </citation>
    <scope>NUCLEOTIDE SEQUENCE [LARGE SCALE GENOMIC DNA]</scope>
    <source>
        <strain evidence="5 6">KUS-F28377</strain>
    </source>
</reference>
<dbReference type="EMBL" id="LUGH01000270">
    <property type="protein sequence ID" value="OBZ86815.1"/>
    <property type="molecule type" value="Genomic_DNA"/>
</dbReference>
<evidence type="ECO:0000256" key="4">
    <source>
        <dbReference type="ARBA" id="ARBA00023157"/>
    </source>
</evidence>
<keyword evidence="3" id="KW-0496">Mitochondrion</keyword>
<evidence type="ECO:0000256" key="3">
    <source>
        <dbReference type="ARBA" id="ARBA00023128"/>
    </source>
</evidence>
<dbReference type="Gene3D" id="1.10.10.140">
    <property type="entry name" value="Cytochrome c oxidase, subunit VIb"/>
    <property type="match status" value="1"/>
</dbReference>
<dbReference type="Proteomes" id="UP000093000">
    <property type="component" value="Unassembled WGS sequence"/>
</dbReference>
<evidence type="ECO:0000313" key="5">
    <source>
        <dbReference type="EMBL" id="OBZ86815.1"/>
    </source>
</evidence>
<comment type="caution">
    <text evidence="5">The sequence shown here is derived from an EMBL/GenBank/DDBJ whole genome shotgun (WGS) entry which is preliminary data.</text>
</comment>
<name>A0A1C7NCH0_9FUNG</name>
<keyword evidence="4" id="KW-1015">Disulfide bond</keyword>
<gene>
    <name evidence="5" type="primary">COA6</name>
    <name evidence="5" type="ORF">A0J61_05134</name>
</gene>
<dbReference type="InterPro" id="IPR036549">
    <property type="entry name" value="CX6/COA6-like_sf"/>
</dbReference>
<evidence type="ECO:0000256" key="2">
    <source>
        <dbReference type="ARBA" id="ARBA00006425"/>
    </source>
</evidence>
<dbReference type="Pfam" id="PF02297">
    <property type="entry name" value="COX6B"/>
    <property type="match status" value="1"/>
</dbReference>
<dbReference type="InterPro" id="IPR048281">
    <property type="entry name" value="COA6_fun"/>
</dbReference>
<dbReference type="AlphaFoldDB" id="A0A1C7NCH0"/>
<evidence type="ECO:0000313" key="6">
    <source>
        <dbReference type="Proteomes" id="UP000093000"/>
    </source>
</evidence>
<sequence>MTESKPPTREERKRCWFVRDQYFGCLDKLNINDPTVVDKNPEKATECLSLKKGYEEGCMASWVEYFNKRRVLDLRQKQYLELSQQQAAK</sequence>
<dbReference type="PANTHER" id="PTHR47677">
    <property type="entry name" value="CYTOCHROME C OXIDASE ASSEMBLY FACTOR 6"/>
    <property type="match status" value="1"/>
</dbReference>
<dbReference type="STRING" id="101091.A0A1C7NCH0"/>
<dbReference type="InParanoid" id="A0A1C7NCH0"/>
<dbReference type="SUPFAM" id="SSF47694">
    <property type="entry name" value="Cytochrome c oxidase subunit h"/>
    <property type="match status" value="1"/>
</dbReference>